<evidence type="ECO:0000256" key="4">
    <source>
        <dbReference type="ARBA" id="ARBA00022840"/>
    </source>
</evidence>
<dbReference type="GO" id="GO:0016787">
    <property type="term" value="F:hydrolase activity"/>
    <property type="evidence" value="ECO:0007669"/>
    <property type="project" value="UniProtKB-KW"/>
</dbReference>
<reference evidence="5" key="2">
    <citation type="journal article" name="Front. Microbiol.">
        <title>Degradative Capacity of Two Strains of Rhodonia placenta: From Phenotype to Genotype.</title>
        <authorList>
            <person name="Kolle M."/>
            <person name="Horta M.A.C."/>
            <person name="Nowrousian M."/>
            <person name="Ohm R.A."/>
            <person name="Benz J.P."/>
            <person name="Pilgard A."/>
        </authorList>
    </citation>
    <scope>NUCLEOTIDE SEQUENCE</scope>
    <source>
        <strain evidence="5">FPRL280</strain>
    </source>
</reference>
<dbReference type="InterPro" id="IPR027417">
    <property type="entry name" value="P-loop_NTPase"/>
</dbReference>
<gene>
    <name evidence="5" type="ORF">IEO21_03006</name>
</gene>
<proteinExistence type="predicted"/>
<dbReference type="InterPro" id="IPR036388">
    <property type="entry name" value="WH-like_DNA-bd_sf"/>
</dbReference>
<sequence>MVDLRVAEWRAKFSNLQGGKEIVSLTGETSADLRLLEKGDLIVCTPMQPHLDHVTDSGLAEILKHGIGYYHEALNKQDKRIVERLFQSGAIQSYEGKEHRYVDYPVMDVLQMMGRACRPTEDDKSRCIVMCQQTRKDFYKKFLAEGLPIESHLPTHMLHDYFLAEIAVKTIENKQDAMVITTSSQLAHRANSAPGHSDLDLLLPAHDTKSQLL</sequence>
<dbReference type="GO" id="GO:0005524">
    <property type="term" value="F:ATP binding"/>
    <property type="evidence" value="ECO:0007669"/>
    <property type="project" value="UniProtKB-KW"/>
</dbReference>
<accession>A0A8H7P6H3</accession>
<evidence type="ECO:0000313" key="5">
    <source>
        <dbReference type="EMBL" id="KAF9818045.1"/>
    </source>
</evidence>
<dbReference type="InterPro" id="IPR050474">
    <property type="entry name" value="Hel308_SKI2-like"/>
</dbReference>
<protein>
    <submittedName>
        <fullName evidence="5">Uncharacterized protein</fullName>
    </submittedName>
</protein>
<evidence type="ECO:0000256" key="1">
    <source>
        <dbReference type="ARBA" id="ARBA00022741"/>
    </source>
</evidence>
<keyword evidence="4" id="KW-0067">ATP-binding</keyword>
<dbReference type="PANTHER" id="PTHR47961">
    <property type="entry name" value="DNA POLYMERASE THETA, PUTATIVE (AFU_ORTHOLOGUE AFUA_1G05260)-RELATED"/>
    <property type="match status" value="1"/>
</dbReference>
<keyword evidence="3" id="KW-0347">Helicase</keyword>
<name>A0A8H7P6H3_9APHY</name>
<dbReference type="GO" id="GO:0004386">
    <property type="term" value="F:helicase activity"/>
    <property type="evidence" value="ECO:0007669"/>
    <property type="project" value="UniProtKB-KW"/>
</dbReference>
<dbReference type="Gene3D" id="3.40.50.300">
    <property type="entry name" value="P-loop containing nucleotide triphosphate hydrolases"/>
    <property type="match status" value="2"/>
</dbReference>
<comment type="caution">
    <text evidence="5">The sequence shown here is derived from an EMBL/GenBank/DDBJ whole genome shotgun (WGS) entry which is preliminary data.</text>
</comment>
<reference evidence="5" key="1">
    <citation type="submission" date="2020-11" db="EMBL/GenBank/DDBJ databases">
        <authorList>
            <person name="Koelle M."/>
            <person name="Horta M.A.C."/>
            <person name="Nowrousian M."/>
            <person name="Ohm R.A."/>
            <person name="Benz P."/>
            <person name="Pilgard A."/>
        </authorList>
    </citation>
    <scope>NUCLEOTIDE SEQUENCE</scope>
    <source>
        <strain evidence="5">FPRL280</strain>
    </source>
</reference>
<keyword evidence="2" id="KW-0378">Hydrolase</keyword>
<keyword evidence="1" id="KW-0547">Nucleotide-binding</keyword>
<organism evidence="5 6">
    <name type="scientific">Rhodonia placenta</name>
    <dbReference type="NCBI Taxonomy" id="104341"/>
    <lineage>
        <taxon>Eukaryota</taxon>
        <taxon>Fungi</taxon>
        <taxon>Dikarya</taxon>
        <taxon>Basidiomycota</taxon>
        <taxon>Agaricomycotina</taxon>
        <taxon>Agaricomycetes</taxon>
        <taxon>Polyporales</taxon>
        <taxon>Adustoporiaceae</taxon>
        <taxon>Rhodonia</taxon>
    </lineage>
</organism>
<evidence type="ECO:0000313" key="6">
    <source>
        <dbReference type="Proteomes" id="UP000639403"/>
    </source>
</evidence>
<evidence type="ECO:0000256" key="3">
    <source>
        <dbReference type="ARBA" id="ARBA00022806"/>
    </source>
</evidence>
<dbReference type="SUPFAM" id="SSF52540">
    <property type="entry name" value="P-loop containing nucleoside triphosphate hydrolases"/>
    <property type="match status" value="1"/>
</dbReference>
<evidence type="ECO:0000256" key="2">
    <source>
        <dbReference type="ARBA" id="ARBA00022801"/>
    </source>
</evidence>
<dbReference type="AlphaFoldDB" id="A0A8H7P6H3"/>
<dbReference type="Proteomes" id="UP000639403">
    <property type="component" value="Unassembled WGS sequence"/>
</dbReference>
<dbReference type="EMBL" id="JADOXO010000034">
    <property type="protein sequence ID" value="KAF9818045.1"/>
    <property type="molecule type" value="Genomic_DNA"/>
</dbReference>
<dbReference type="GO" id="GO:0005634">
    <property type="term" value="C:nucleus"/>
    <property type="evidence" value="ECO:0007669"/>
    <property type="project" value="TreeGrafter"/>
</dbReference>
<dbReference type="PANTHER" id="PTHR47961:SF4">
    <property type="entry name" value="ACTIVATING SIGNAL COINTEGRATOR 1 COMPLEX SUBUNIT 3"/>
    <property type="match status" value="1"/>
</dbReference>
<dbReference type="Gene3D" id="1.10.10.10">
    <property type="entry name" value="Winged helix-like DNA-binding domain superfamily/Winged helix DNA-binding domain"/>
    <property type="match status" value="1"/>
</dbReference>